<gene>
    <name evidence="8" type="primary">tagF_1</name>
    <name evidence="8" type="ORF">ERS852571_01890</name>
</gene>
<dbReference type="Gene3D" id="3.90.550.10">
    <property type="entry name" value="Spore Coat Polysaccharide Biosynthesis Protein SpsA, Chain A"/>
    <property type="match status" value="1"/>
</dbReference>
<accession>A0A173TC86</accession>
<dbReference type="GO" id="GO:0047355">
    <property type="term" value="F:CDP-glycerol glycerophosphotransferase activity"/>
    <property type="evidence" value="ECO:0007669"/>
    <property type="project" value="UniProtKB-EC"/>
</dbReference>
<evidence type="ECO:0000256" key="2">
    <source>
        <dbReference type="ARBA" id="ARBA00010488"/>
    </source>
</evidence>
<feature type="domain" description="Glycosyltransferase 2-like" evidence="7">
    <location>
        <begin position="7"/>
        <end position="144"/>
    </location>
</feature>
<keyword evidence="6" id="KW-0472">Membrane</keyword>
<evidence type="ECO:0000256" key="6">
    <source>
        <dbReference type="ARBA" id="ARBA00023136"/>
    </source>
</evidence>
<evidence type="ECO:0000313" key="9">
    <source>
        <dbReference type="Proteomes" id="UP000095553"/>
    </source>
</evidence>
<dbReference type="InterPro" id="IPR043149">
    <property type="entry name" value="TagF_N"/>
</dbReference>
<evidence type="ECO:0000313" key="8">
    <source>
        <dbReference type="EMBL" id="CUM99716.1"/>
    </source>
</evidence>
<dbReference type="InterPro" id="IPR051612">
    <property type="entry name" value="Teichoic_Acid_Biosynth"/>
</dbReference>
<dbReference type="GO" id="GO:0019350">
    <property type="term" value="P:teichoic acid biosynthetic process"/>
    <property type="evidence" value="ECO:0007669"/>
    <property type="project" value="UniProtKB-KW"/>
</dbReference>
<comment type="similarity">
    <text evidence="2">Belongs to the CDP-glycerol glycerophosphotransferase family.</text>
</comment>
<evidence type="ECO:0000256" key="4">
    <source>
        <dbReference type="ARBA" id="ARBA00022679"/>
    </source>
</evidence>
<protein>
    <submittedName>
        <fullName evidence="8">CDP-glycerol:poly(Glycerophosphate) glycerophosphotransferase</fullName>
        <ecNumber evidence="8">2.7.8.12</ecNumber>
    </submittedName>
</protein>
<dbReference type="Proteomes" id="UP000095553">
    <property type="component" value="Unassembled WGS sequence"/>
</dbReference>
<dbReference type="Pfam" id="PF00535">
    <property type="entry name" value="Glycos_transf_2"/>
    <property type="match status" value="1"/>
</dbReference>
<dbReference type="Gene3D" id="3.40.50.12580">
    <property type="match status" value="1"/>
</dbReference>
<dbReference type="EC" id="2.7.8.12" evidence="8"/>
<dbReference type="InterPro" id="IPR007554">
    <property type="entry name" value="Glycerophosphate_synth"/>
</dbReference>
<dbReference type="PANTHER" id="PTHR37316:SF3">
    <property type="entry name" value="TEICHOIC ACID GLYCEROL-PHOSPHATE TRANSFERASE"/>
    <property type="match status" value="1"/>
</dbReference>
<evidence type="ECO:0000256" key="3">
    <source>
        <dbReference type="ARBA" id="ARBA00022475"/>
    </source>
</evidence>
<dbReference type="SUPFAM" id="SSF53756">
    <property type="entry name" value="UDP-Glycosyltransferase/glycogen phosphorylase"/>
    <property type="match status" value="1"/>
</dbReference>
<sequence length="1145" mass="135261">MREIKVSVIIPIYNVEEYLEECLQSVVDQTLEDLQVIMVDDGSLDGSTDIAKKFASRYDHFEYVRQVNGGLGNARNTGVKYAKGKYIIFLDSDDIVPDDAYEKMYLAAEKNHSEMVVGSVARFDSKKDHISNLHEIAFRKYIDKTHITDNTDLIYDTTSWNKLILKDFWDRNHFEFPERILYEDIPVTIPMHYLANNVTMVQDVCYRWRIRDGANKSITQRADDFTNMRDRITVLRMVDKFFEENVKEQELWDAKYYKWLYIDLMIYVNNCIYLSDNRTLEMMKIIKDYIEETIPLETIDKLPVLYREKYVALMNLDEKRLVKLRQYEVDNYKNLKIVKKGNKYIGKFPKAIVTGDKADMTEALDQWRLTQLIYDVAWQKEQCVIEGYVFLRGLSVPNVNVQKLSAHLVCLSTGEKIPLEIQSIKSQYAQKKFGLKIDNETKQIHLANYKGCGYRIILDAAKIRELKLDGEYHILLTYERDRWKKETILRGILKSLGNKLDKKTYFKDHMLIELSKSYRYDFKVKISQKNIELNDMKLDGDQLRLKLSEKVDALYEAKDAHNAEILKAAITQEDVSVDISDIPENKRYIAVKKGNLFIPVYKEKKKRIFVENQKNQLVEETSGDHRCYLLNRKAVPVIRDVKQNEEQFSFEIINKNIGNWQRATLYVEDPLEEEKIILGTGSVNQHGEEEKVVISLSLKDEKIIKNLYARRRQVFILYENNEQQKVCALGGEHKVFDKKYYTKERRYRFIIDPEDDFLYFTTLRVKEFLTRSAKKRAFVNRFLYPLLRLLPLKKKWIVFESMWGSKFSCNPRYLYEYIDKNHPDYTCIWSLKDECIPITGDGVRVRRLSWKYLYYMARAKYFVNNVNFADSYEKRKGQIEVQTMHGTPLKTIGLDVPGDFPTKKSEKKYIRKCKRWDYLIVQSKFVADLAPSAFKFENTIMDTGYPRTDILYSSNNEEEMGRLKEKLGLPKDKKVIMYAPTWRVRDKFELMLDLEKMKEKFSDEYVLILRLHHFSAKGWKGVPADGFVYDLTDYESIEDLYIITDILITDYSSVMFDYAVLDRPMLFFTYDLDEYRDKLRGFNIDIEKEAPGPLLYTSDEVLDAIEHLDETIENSKQRVDAFHETYIPYECENSSEKVFNMMQGK</sequence>
<name>A0A173TC86_ANAHA</name>
<dbReference type="CDD" id="cd00761">
    <property type="entry name" value="Glyco_tranf_GTA_type"/>
    <property type="match status" value="1"/>
</dbReference>
<proteinExistence type="inferred from homology"/>
<dbReference type="RefSeq" id="WP_055072931.1">
    <property type="nucleotide sequence ID" value="NZ_CYXY01000010.1"/>
</dbReference>
<keyword evidence="4 8" id="KW-0808">Transferase</keyword>
<organism evidence="8 9">
    <name type="scientific">Anaerostipes hadrus</name>
    <dbReference type="NCBI Taxonomy" id="649756"/>
    <lineage>
        <taxon>Bacteria</taxon>
        <taxon>Bacillati</taxon>
        <taxon>Bacillota</taxon>
        <taxon>Clostridia</taxon>
        <taxon>Lachnospirales</taxon>
        <taxon>Lachnospiraceae</taxon>
        <taxon>Anaerostipes</taxon>
    </lineage>
</organism>
<dbReference type="PANTHER" id="PTHR37316">
    <property type="entry name" value="TEICHOIC ACID GLYCEROL-PHOSPHATE PRIMASE"/>
    <property type="match status" value="1"/>
</dbReference>
<dbReference type="Gene3D" id="3.40.50.11820">
    <property type="match status" value="1"/>
</dbReference>
<reference evidence="8 9" key="1">
    <citation type="submission" date="2015-09" db="EMBL/GenBank/DDBJ databases">
        <authorList>
            <consortium name="Pathogen Informatics"/>
        </authorList>
    </citation>
    <scope>NUCLEOTIDE SEQUENCE [LARGE SCALE GENOMIC DNA]</scope>
    <source>
        <strain evidence="8 9">2789STDY5834959</strain>
    </source>
</reference>
<dbReference type="Pfam" id="PF04464">
    <property type="entry name" value="Glyphos_transf"/>
    <property type="match status" value="1"/>
</dbReference>
<evidence type="ECO:0000259" key="7">
    <source>
        <dbReference type="Pfam" id="PF00535"/>
    </source>
</evidence>
<dbReference type="InterPro" id="IPR043148">
    <property type="entry name" value="TagF_C"/>
</dbReference>
<dbReference type="InterPro" id="IPR029044">
    <property type="entry name" value="Nucleotide-diphossugar_trans"/>
</dbReference>
<keyword evidence="3" id="KW-1003">Cell membrane</keyword>
<evidence type="ECO:0000256" key="1">
    <source>
        <dbReference type="ARBA" id="ARBA00004202"/>
    </source>
</evidence>
<keyword evidence="5" id="KW-0777">Teichoic acid biosynthesis</keyword>
<evidence type="ECO:0000256" key="5">
    <source>
        <dbReference type="ARBA" id="ARBA00022944"/>
    </source>
</evidence>
<dbReference type="AlphaFoldDB" id="A0A173TC86"/>
<comment type="subcellular location">
    <subcellularLocation>
        <location evidence="1">Cell membrane</location>
        <topology evidence="1">Peripheral membrane protein</topology>
    </subcellularLocation>
</comment>
<dbReference type="GO" id="GO:0005886">
    <property type="term" value="C:plasma membrane"/>
    <property type="evidence" value="ECO:0007669"/>
    <property type="project" value="UniProtKB-SubCell"/>
</dbReference>
<dbReference type="EMBL" id="CYXY01000010">
    <property type="protein sequence ID" value="CUM99716.1"/>
    <property type="molecule type" value="Genomic_DNA"/>
</dbReference>
<dbReference type="InterPro" id="IPR001173">
    <property type="entry name" value="Glyco_trans_2-like"/>
</dbReference>
<dbReference type="SUPFAM" id="SSF53448">
    <property type="entry name" value="Nucleotide-diphospho-sugar transferases"/>
    <property type="match status" value="1"/>
</dbReference>